<protein>
    <submittedName>
        <fullName evidence="2">Uncharacterized protein</fullName>
    </submittedName>
</protein>
<organism evidence="2 3">
    <name type="scientific">Araneus ventricosus</name>
    <name type="common">Orbweaver spider</name>
    <name type="synonym">Epeira ventricosa</name>
    <dbReference type="NCBI Taxonomy" id="182803"/>
    <lineage>
        <taxon>Eukaryota</taxon>
        <taxon>Metazoa</taxon>
        <taxon>Ecdysozoa</taxon>
        <taxon>Arthropoda</taxon>
        <taxon>Chelicerata</taxon>
        <taxon>Arachnida</taxon>
        <taxon>Araneae</taxon>
        <taxon>Araneomorphae</taxon>
        <taxon>Entelegynae</taxon>
        <taxon>Araneoidea</taxon>
        <taxon>Araneidae</taxon>
        <taxon>Araneus</taxon>
    </lineage>
</organism>
<dbReference type="EMBL" id="BGPR01030619">
    <property type="protein sequence ID" value="GBO03240.1"/>
    <property type="molecule type" value="Genomic_DNA"/>
</dbReference>
<evidence type="ECO:0000313" key="1">
    <source>
        <dbReference type="EMBL" id="GBO03240.1"/>
    </source>
</evidence>
<proteinExistence type="predicted"/>
<dbReference type="Proteomes" id="UP000499080">
    <property type="component" value="Unassembled WGS sequence"/>
</dbReference>
<dbReference type="AlphaFoldDB" id="A0A4Y2TT11"/>
<evidence type="ECO:0000313" key="2">
    <source>
        <dbReference type="EMBL" id="GBO03241.1"/>
    </source>
</evidence>
<dbReference type="OrthoDB" id="7999779at2759"/>
<sequence length="99" mass="11136">MSILPGSESMRLFLWAYLKSKVYLGGIQTLTILKDNILRTVLSIPCDMVTRNATFGRREYCVQDAMCCPREGWSGAMVHCNFISETLSVSSFAVKKVLH</sequence>
<dbReference type="EMBL" id="BGPR01030620">
    <property type="protein sequence ID" value="GBO03241.1"/>
    <property type="molecule type" value="Genomic_DNA"/>
</dbReference>
<comment type="caution">
    <text evidence="2">The sequence shown here is derived from an EMBL/GenBank/DDBJ whole genome shotgun (WGS) entry which is preliminary data.</text>
</comment>
<keyword evidence="3" id="KW-1185">Reference proteome</keyword>
<gene>
    <name evidence="2" type="ORF">AVEN_174944_1</name>
    <name evidence="1" type="ORF">AVEN_33381_1</name>
</gene>
<reference evidence="2 3" key="1">
    <citation type="journal article" date="2019" name="Sci. Rep.">
        <title>Orb-weaving spider Araneus ventricosus genome elucidates the spidroin gene catalogue.</title>
        <authorList>
            <person name="Kono N."/>
            <person name="Nakamura H."/>
            <person name="Ohtoshi R."/>
            <person name="Moran D.A.P."/>
            <person name="Shinohara A."/>
            <person name="Yoshida Y."/>
            <person name="Fujiwara M."/>
            <person name="Mori M."/>
            <person name="Tomita M."/>
            <person name="Arakawa K."/>
        </authorList>
    </citation>
    <scope>NUCLEOTIDE SEQUENCE [LARGE SCALE GENOMIC DNA]</scope>
</reference>
<accession>A0A4Y2TT11</accession>
<name>A0A4Y2TT11_ARAVE</name>
<evidence type="ECO:0000313" key="3">
    <source>
        <dbReference type="Proteomes" id="UP000499080"/>
    </source>
</evidence>